<dbReference type="PANTHER" id="PTHR35894:SF1">
    <property type="entry name" value="PHOSPHORIBULOKINASE _ URIDINE KINASE FAMILY"/>
    <property type="match status" value="1"/>
</dbReference>
<feature type="compositionally biased region" description="Low complexity" evidence="1">
    <location>
        <begin position="78"/>
        <end position="96"/>
    </location>
</feature>
<dbReference type="Gene3D" id="3.40.50.300">
    <property type="entry name" value="P-loop containing nucleotide triphosphate hydrolases"/>
    <property type="match status" value="1"/>
</dbReference>
<protein>
    <recommendedName>
        <fullName evidence="2">ORC1/DEAH AAA+ ATPase domain-containing protein</fullName>
    </recommendedName>
</protein>
<dbReference type="EMBL" id="BHZD01000001">
    <property type="protein sequence ID" value="GCD40376.1"/>
    <property type="molecule type" value="Genomic_DNA"/>
</dbReference>
<accession>A0A401VTH8</accession>
<feature type="region of interest" description="Disordered" evidence="1">
    <location>
        <begin position="71"/>
        <end position="99"/>
    </location>
</feature>
<evidence type="ECO:0000256" key="1">
    <source>
        <dbReference type="SAM" id="MobiDB-lite"/>
    </source>
</evidence>
<feature type="domain" description="ORC1/DEAH AAA+ ATPase" evidence="2">
    <location>
        <begin position="137"/>
        <end position="259"/>
    </location>
</feature>
<name>A0A401VTH8_STREY</name>
<dbReference type="SUPFAM" id="SSF52540">
    <property type="entry name" value="P-loop containing nucleoside triphosphate hydrolases"/>
    <property type="match status" value="1"/>
</dbReference>
<evidence type="ECO:0000313" key="4">
    <source>
        <dbReference type="Proteomes" id="UP000286746"/>
    </source>
</evidence>
<evidence type="ECO:0000313" key="3">
    <source>
        <dbReference type="EMBL" id="GCD40376.1"/>
    </source>
</evidence>
<dbReference type="AlphaFoldDB" id="A0A401VTH8"/>
<keyword evidence="4" id="KW-1185">Reference proteome</keyword>
<organism evidence="3 4">
    <name type="scientific">Streptomyces paromomycinus</name>
    <name type="common">Streptomyces rimosus subsp. paromomycinus</name>
    <dbReference type="NCBI Taxonomy" id="92743"/>
    <lineage>
        <taxon>Bacteria</taxon>
        <taxon>Bacillati</taxon>
        <taxon>Actinomycetota</taxon>
        <taxon>Actinomycetes</taxon>
        <taxon>Kitasatosporales</taxon>
        <taxon>Streptomycetaceae</taxon>
        <taxon>Streptomyces</taxon>
    </lineage>
</organism>
<sequence length="361" mass="40281">MRAELPPGTHSRILRPEGIRWRGRLHHASWITGHVTAQVLVRPRTFPGHGIDVYHPSGRLLGAALPITPASTDGAPMTDTGAETGTDSSTGSETASVAAGAGGAEPDFYLNLADARVVATEALLEAGENIADTIDARAMSCIYGDAGLGKTFSVLAALKEVAADLVLFLQFRSRPTPRDIRLELFNLLNLEGKAPTHPSEFDTLLKNSLTRRPYVLAYDEAQQFSRECFEFVRHLWDTGKGANRPAVLFIGGEECYKTLYNEPALASRIYIWQEFTPMEPEEVLKNIPHFHPLWANASPELINYIDQEAGAGTFRMWSKITYHILEGMKRRGLDEVDETIARWAIRRVRPPRQRHRRDESR</sequence>
<dbReference type="RefSeq" id="WP_246177086.1">
    <property type="nucleotide sequence ID" value="NZ_BHZD01000001.1"/>
</dbReference>
<dbReference type="PANTHER" id="PTHR35894">
    <property type="entry name" value="GENERAL SECRETION PATHWAY PROTEIN A-RELATED"/>
    <property type="match status" value="1"/>
</dbReference>
<dbReference type="GO" id="GO:0016887">
    <property type="term" value="F:ATP hydrolysis activity"/>
    <property type="evidence" value="ECO:0007669"/>
    <property type="project" value="InterPro"/>
</dbReference>
<reference evidence="3 4" key="1">
    <citation type="submission" date="2018-11" db="EMBL/GenBank/DDBJ databases">
        <title>Whole genome sequence of Streptomyces paromomycinus NBRC 15454(T).</title>
        <authorList>
            <person name="Komaki H."/>
            <person name="Tamura T."/>
        </authorList>
    </citation>
    <scope>NUCLEOTIDE SEQUENCE [LARGE SCALE GENOMIC DNA]</scope>
    <source>
        <strain evidence="3 4">NBRC 15454</strain>
    </source>
</reference>
<proteinExistence type="predicted"/>
<dbReference type="InterPro" id="IPR049945">
    <property type="entry name" value="AAA_22"/>
</dbReference>
<dbReference type="InterPro" id="IPR027417">
    <property type="entry name" value="P-loop_NTPase"/>
</dbReference>
<gene>
    <name evidence="3" type="ORF">GKJPGBOP_00025</name>
</gene>
<dbReference type="Pfam" id="PF13401">
    <property type="entry name" value="AAA_22"/>
    <property type="match status" value="1"/>
</dbReference>
<comment type="caution">
    <text evidence="3">The sequence shown here is derived from an EMBL/GenBank/DDBJ whole genome shotgun (WGS) entry which is preliminary data.</text>
</comment>
<dbReference type="InterPro" id="IPR052026">
    <property type="entry name" value="ExeA_AAA_ATPase_DNA-bind"/>
</dbReference>
<dbReference type="Proteomes" id="UP000286746">
    <property type="component" value="Unassembled WGS sequence"/>
</dbReference>
<evidence type="ECO:0000259" key="2">
    <source>
        <dbReference type="Pfam" id="PF13401"/>
    </source>
</evidence>